<dbReference type="Gene3D" id="2.40.50.140">
    <property type="entry name" value="Nucleic acid-binding proteins"/>
    <property type="match status" value="1"/>
</dbReference>
<reference evidence="1 2" key="1">
    <citation type="submission" date="2023-07" db="EMBL/GenBank/DDBJ databases">
        <title>Description of novel actinomycetes strains, isolated from tidal flat sediment.</title>
        <authorList>
            <person name="Lu C."/>
        </authorList>
    </citation>
    <scope>NUCLEOTIDE SEQUENCE [LARGE SCALE GENOMIC DNA]</scope>
    <source>
        <strain evidence="1 2">SYSU T00b441</strain>
    </source>
</reference>
<accession>A0ABT9DAH8</accession>
<dbReference type="EMBL" id="JAUQYP010000001">
    <property type="protein sequence ID" value="MDO8107917.1"/>
    <property type="molecule type" value="Genomic_DNA"/>
</dbReference>
<dbReference type="CDD" id="cd04488">
    <property type="entry name" value="RecG_wedge_OBF"/>
    <property type="match status" value="1"/>
</dbReference>
<organism evidence="1 2">
    <name type="scientific">Actinotalea lenta</name>
    <dbReference type="NCBI Taxonomy" id="3064654"/>
    <lineage>
        <taxon>Bacteria</taxon>
        <taxon>Bacillati</taxon>
        <taxon>Actinomycetota</taxon>
        <taxon>Actinomycetes</taxon>
        <taxon>Micrococcales</taxon>
        <taxon>Cellulomonadaceae</taxon>
        <taxon>Actinotalea</taxon>
    </lineage>
</organism>
<evidence type="ECO:0000313" key="2">
    <source>
        <dbReference type="Proteomes" id="UP001232536"/>
    </source>
</evidence>
<keyword evidence="2" id="KW-1185">Reference proteome</keyword>
<evidence type="ECO:0000313" key="1">
    <source>
        <dbReference type="EMBL" id="MDO8107917.1"/>
    </source>
</evidence>
<sequence length="131" mass="14496">MSRRTPTAHRNGVRSALRGMIASRNEIEAAEERLETRKSGCTAVAELAPRKRAQVSGVLRSVRLRPTTEVPALEAELYDGSGSLRVVFLGRREVAGIEPGRRLRLEGLVCYQSGHATVYNPRYELVPRPGE</sequence>
<dbReference type="InterPro" id="IPR012340">
    <property type="entry name" value="NA-bd_OB-fold"/>
</dbReference>
<dbReference type="RefSeq" id="WP_304601515.1">
    <property type="nucleotide sequence ID" value="NZ_JAUQYO010000001.1"/>
</dbReference>
<comment type="caution">
    <text evidence="1">The sequence shown here is derived from an EMBL/GenBank/DDBJ whole genome shotgun (WGS) entry which is preliminary data.</text>
</comment>
<name>A0ABT9DAH8_9CELL</name>
<protein>
    <submittedName>
        <fullName evidence="1">OB-fold nucleic acid binding domain-containing protein</fullName>
    </submittedName>
</protein>
<dbReference type="Proteomes" id="UP001232536">
    <property type="component" value="Unassembled WGS sequence"/>
</dbReference>
<gene>
    <name evidence="1" type="ORF">Q6348_11995</name>
</gene>
<proteinExistence type="predicted"/>